<evidence type="ECO:0000313" key="2">
    <source>
        <dbReference type="EMBL" id="OCF59765.1"/>
    </source>
</evidence>
<proteinExistence type="predicted"/>
<feature type="region of interest" description="Disordered" evidence="1">
    <location>
        <begin position="607"/>
        <end position="647"/>
    </location>
</feature>
<feature type="compositionally biased region" description="Low complexity" evidence="1">
    <location>
        <begin position="238"/>
        <end position="250"/>
    </location>
</feature>
<evidence type="ECO:0000256" key="1">
    <source>
        <dbReference type="SAM" id="MobiDB-lite"/>
    </source>
</evidence>
<feature type="compositionally biased region" description="Polar residues" evidence="1">
    <location>
        <begin position="190"/>
        <end position="217"/>
    </location>
</feature>
<feature type="compositionally biased region" description="Low complexity" evidence="1">
    <location>
        <begin position="178"/>
        <end position="189"/>
    </location>
</feature>
<dbReference type="OrthoDB" id="2555519at2759"/>
<dbReference type="STRING" id="1331196.A0A1B9IW49"/>
<dbReference type="EMBL" id="KI669460">
    <property type="protein sequence ID" value="OCF59765.1"/>
    <property type="molecule type" value="Genomic_DNA"/>
</dbReference>
<reference evidence="2 3" key="1">
    <citation type="submission" date="2013-07" db="EMBL/GenBank/DDBJ databases">
        <title>The Genome Sequence of Kwoniella mangroviensis CBS10435.</title>
        <authorList>
            <consortium name="The Broad Institute Genome Sequencing Platform"/>
            <person name="Cuomo C."/>
            <person name="Litvintseva A."/>
            <person name="Chen Y."/>
            <person name="Heitman J."/>
            <person name="Sun S."/>
            <person name="Springer D."/>
            <person name="Dromer F."/>
            <person name="Young S.K."/>
            <person name="Zeng Q."/>
            <person name="Gargeya S."/>
            <person name="Fitzgerald M."/>
            <person name="Abouelleil A."/>
            <person name="Alvarado L."/>
            <person name="Berlin A.M."/>
            <person name="Chapman S.B."/>
            <person name="Dewar J."/>
            <person name="Goldberg J."/>
            <person name="Griggs A."/>
            <person name="Gujja S."/>
            <person name="Hansen M."/>
            <person name="Howarth C."/>
            <person name="Imamovic A."/>
            <person name="Larimer J."/>
            <person name="McCowan C."/>
            <person name="Murphy C."/>
            <person name="Pearson M."/>
            <person name="Priest M."/>
            <person name="Roberts A."/>
            <person name="Saif S."/>
            <person name="Shea T."/>
            <person name="Sykes S."/>
            <person name="Wortman J."/>
            <person name="Nusbaum C."/>
            <person name="Birren B."/>
        </authorList>
    </citation>
    <scope>NUCLEOTIDE SEQUENCE [LARGE SCALE GENOMIC DNA]</scope>
    <source>
        <strain evidence="2 3">CBS 10435</strain>
    </source>
</reference>
<evidence type="ECO:0000313" key="3">
    <source>
        <dbReference type="Proteomes" id="UP000092583"/>
    </source>
</evidence>
<feature type="region of interest" description="Disordered" evidence="1">
    <location>
        <begin position="178"/>
        <end position="250"/>
    </location>
</feature>
<feature type="compositionally biased region" description="Low complexity" evidence="1">
    <location>
        <begin position="82"/>
        <end position="108"/>
    </location>
</feature>
<feature type="compositionally biased region" description="Basic and acidic residues" evidence="1">
    <location>
        <begin position="638"/>
        <end position="647"/>
    </location>
</feature>
<dbReference type="Proteomes" id="UP000092583">
    <property type="component" value="Unassembled WGS sequence"/>
</dbReference>
<accession>A0A1B9IW49</accession>
<sequence>MTDPVKPRRKVASQISLAPSPSPISSSSAASGRVRAHVTPSSISTSSPASSERPSLRSTPSALSLRSTPVSRARSPAPTSQSSNTTTHPRVTTRTPRTPISSTLPPRSVVGLTPKDGTPIAKIRATKSVVDGHSSPRTPELRRNNTEVNASRTRTLSLRSTAGGAPIATVRTSGTANIITPSTPIQPIQKSESSITPVHRTSTTAHSIPTQDATPTSYAHPKSTAPSPSIQTPPPGPIQQSPIPNIISTPADGGYNLTGLGMDDGGLRILQSTWRDSNTSPERLADSAGDQIEISSNRSSPSRRSPKVLTQTLTSAQHALAYIFQHPTASAPTSPVPSSSPPHHHTSHGNSIHVHPKTKLPYHPHGAPPPSLPRPPTSPELRTVALPAMTPGRSSEELSRTTSSQGAGGLRKFSGTSSDMSGPLMEMRKDESRDRLSGATAVDDVEVRLGEVKIGDQDMDVVLGADAEEAKVNRKIADLEISNASLLAINKTLEATKSKQRTEILKLRRMLRESINGHTLPTLSSLNPSSSLGLLSPTTDSFEEDLDPEGAYFDEEMADPHLEARWDKIADLVGNMKRRAETAVQVGKEEVKIGQGRVLGWMEVEQNRLKEQEHEDGDMSVDSVTPNEHENDEYVGESSREEVDNVI</sequence>
<organism evidence="2 3">
    <name type="scientific">Kwoniella mangroviensis CBS 10435</name>
    <dbReference type="NCBI Taxonomy" id="1331196"/>
    <lineage>
        <taxon>Eukaryota</taxon>
        <taxon>Fungi</taxon>
        <taxon>Dikarya</taxon>
        <taxon>Basidiomycota</taxon>
        <taxon>Agaricomycotina</taxon>
        <taxon>Tremellomycetes</taxon>
        <taxon>Tremellales</taxon>
        <taxon>Cryptococcaceae</taxon>
        <taxon>Kwoniella</taxon>
    </lineage>
</organism>
<reference evidence="3" key="2">
    <citation type="submission" date="2013-12" db="EMBL/GenBank/DDBJ databases">
        <title>Evolution of pathogenesis and genome organization in the Tremellales.</title>
        <authorList>
            <person name="Cuomo C."/>
            <person name="Litvintseva A."/>
            <person name="Heitman J."/>
            <person name="Chen Y."/>
            <person name="Sun S."/>
            <person name="Springer D."/>
            <person name="Dromer F."/>
            <person name="Young S."/>
            <person name="Zeng Q."/>
            <person name="Chapman S."/>
            <person name="Gujja S."/>
            <person name="Saif S."/>
            <person name="Birren B."/>
        </authorList>
    </citation>
    <scope>NUCLEOTIDE SEQUENCE [LARGE SCALE GENOMIC DNA]</scope>
    <source>
        <strain evidence="3">CBS 10435</strain>
    </source>
</reference>
<feature type="region of interest" description="Disordered" evidence="1">
    <location>
        <begin position="1"/>
        <end position="151"/>
    </location>
</feature>
<gene>
    <name evidence="2" type="ORF">L486_02438</name>
</gene>
<feature type="compositionally biased region" description="Low complexity" evidence="1">
    <location>
        <begin position="12"/>
        <end position="31"/>
    </location>
</feature>
<feature type="compositionally biased region" description="Polar residues" evidence="1">
    <location>
        <begin position="59"/>
        <end position="70"/>
    </location>
</feature>
<protein>
    <submittedName>
        <fullName evidence="2">Uncharacterized protein</fullName>
    </submittedName>
</protein>
<dbReference type="AlphaFoldDB" id="A0A1B9IW49"/>
<feature type="compositionally biased region" description="Pro residues" evidence="1">
    <location>
        <begin position="366"/>
        <end position="378"/>
    </location>
</feature>
<feature type="compositionally biased region" description="Basic and acidic residues" evidence="1">
    <location>
        <begin position="426"/>
        <end position="436"/>
    </location>
</feature>
<feature type="region of interest" description="Disordered" evidence="1">
    <location>
        <begin position="277"/>
        <end position="307"/>
    </location>
</feature>
<name>A0A1B9IW49_9TREE</name>
<feature type="compositionally biased region" description="Low complexity" evidence="1">
    <location>
        <begin position="40"/>
        <end position="58"/>
    </location>
</feature>
<feature type="region of interest" description="Disordered" evidence="1">
    <location>
        <begin position="328"/>
        <end position="439"/>
    </location>
</feature>
<keyword evidence="3" id="KW-1185">Reference proteome</keyword>